<evidence type="ECO:0000256" key="2">
    <source>
        <dbReference type="ARBA" id="ARBA00022475"/>
    </source>
</evidence>
<keyword evidence="3" id="KW-0488">Methylation</keyword>
<evidence type="ECO:0008006" key="16">
    <source>
        <dbReference type="Google" id="ProtNLM"/>
    </source>
</evidence>
<dbReference type="PROSITE" id="PS50111">
    <property type="entry name" value="CHEMOTAXIS_TRANSDUC_2"/>
    <property type="match status" value="1"/>
</dbReference>
<evidence type="ECO:0000259" key="13">
    <source>
        <dbReference type="PROSITE" id="PS50885"/>
    </source>
</evidence>
<dbReference type="SUPFAM" id="SSF103190">
    <property type="entry name" value="Sensory domain-like"/>
    <property type="match status" value="1"/>
</dbReference>
<evidence type="ECO:0000313" key="14">
    <source>
        <dbReference type="EMBL" id="PRO64186.1"/>
    </source>
</evidence>
<evidence type="ECO:0000256" key="8">
    <source>
        <dbReference type="ARBA" id="ARBA00023224"/>
    </source>
</evidence>
<dbReference type="PANTHER" id="PTHR32089:SF114">
    <property type="entry name" value="METHYL-ACCEPTING CHEMOTAXIS PROTEIN MCPB"/>
    <property type="match status" value="1"/>
</dbReference>
<name>A0A2P6MD24_ALKUR</name>
<keyword evidence="15" id="KW-1185">Reference proteome</keyword>
<feature type="domain" description="Methyl-accepting transducer" evidence="12">
    <location>
        <begin position="386"/>
        <end position="636"/>
    </location>
</feature>
<evidence type="ECO:0000256" key="4">
    <source>
        <dbReference type="ARBA" id="ARBA00022500"/>
    </source>
</evidence>
<dbReference type="InterPro" id="IPR004089">
    <property type="entry name" value="MCPsignal_dom"/>
</dbReference>
<dbReference type="EMBL" id="PVNS01000025">
    <property type="protein sequence ID" value="PRO64186.1"/>
    <property type="molecule type" value="Genomic_DNA"/>
</dbReference>
<dbReference type="Gene3D" id="1.10.8.500">
    <property type="entry name" value="HAMP domain in histidine kinase"/>
    <property type="match status" value="1"/>
</dbReference>
<dbReference type="Pfam" id="PF02743">
    <property type="entry name" value="dCache_1"/>
    <property type="match status" value="1"/>
</dbReference>
<sequence length="672" mass="71871">MEYNERRGNKDRMRHSMKGKFVLFAGGLVVATMLVTSLVIYWQLSAGIEQSVNDNAEATVVDAERYIQEYMEKYSMTVEGLASDSRVQTYLEGGADADASWEAVSATHETYEARDEGIQLMYVGSSDGTFLSTPVIEVPDDFDATARPWYEEAEAAPEEVIWTSPYIDVETEELVITTAKAVQSGGETLGVKAVDLSLNDMAAALEQTDIGYNGELSLVDENGIFIAHTNPERIGEGLPEGSQLETAVAGDSAGSVTSNEETAYFQEIDGFGWTVLTEYENSELYAELATTRNTFIIAGLAAVLLAVLAAYAAGTRFTKPIAEMKTHVQRLADGDLTASVNVRSRDEVGELGHAVNHMTEELHGLITSIQQSVGEAREMAEDLSAVSEETVATSDDMSTAVTGVAEGAARQAEDIEKTGGHMQSLSGRVEEAGQRADEMSRLSDTIREANDAGSASMKALSTEAEETAAVFTQVQDAVQQLTGRVAEIGTVVQTISEFADQTNLLALNASIEAARAGEHGRGFAVVADEVRRLAEQSLKATETIRGTLKHVEQETDAVSRAAQHAGERQEAQQGAVKETESSLASIITSVNSLRSVIDGLYADLKSVTAGKDSMEEAMTSIAEVSENAAATAEQVSASAAEQVTAVEQVGRTSEKLNDLSAALQQKTSRFTV</sequence>
<organism evidence="14 15">
    <name type="scientific">Alkalicoccus urumqiensis</name>
    <name type="common">Bacillus urumqiensis</name>
    <dbReference type="NCBI Taxonomy" id="1548213"/>
    <lineage>
        <taxon>Bacteria</taxon>
        <taxon>Bacillati</taxon>
        <taxon>Bacillota</taxon>
        <taxon>Bacilli</taxon>
        <taxon>Bacillales</taxon>
        <taxon>Bacillaceae</taxon>
        <taxon>Alkalicoccus</taxon>
    </lineage>
</organism>
<dbReference type="SMART" id="SM00304">
    <property type="entry name" value="HAMP"/>
    <property type="match status" value="2"/>
</dbReference>
<dbReference type="GO" id="GO:0005886">
    <property type="term" value="C:plasma membrane"/>
    <property type="evidence" value="ECO:0007669"/>
    <property type="project" value="UniProtKB-SubCell"/>
</dbReference>
<dbReference type="PANTHER" id="PTHR32089">
    <property type="entry name" value="METHYL-ACCEPTING CHEMOTAXIS PROTEIN MCPB"/>
    <property type="match status" value="1"/>
</dbReference>
<proteinExistence type="inferred from homology"/>
<evidence type="ECO:0000256" key="10">
    <source>
        <dbReference type="PROSITE-ProRule" id="PRU00284"/>
    </source>
</evidence>
<evidence type="ECO:0000256" key="9">
    <source>
        <dbReference type="ARBA" id="ARBA00029447"/>
    </source>
</evidence>
<keyword evidence="2" id="KW-1003">Cell membrane</keyword>
<dbReference type="Pfam" id="PF00672">
    <property type="entry name" value="HAMP"/>
    <property type="match status" value="1"/>
</dbReference>
<feature type="transmembrane region" description="Helical" evidence="11">
    <location>
        <begin position="21"/>
        <end position="44"/>
    </location>
</feature>
<keyword evidence="7 11" id="KW-0472">Membrane</keyword>
<dbReference type="AlphaFoldDB" id="A0A2P6MD24"/>
<gene>
    <name evidence="14" type="ORF">C6I21_16120</name>
</gene>
<comment type="caution">
    <text evidence="14">The sequence shown here is derived from an EMBL/GenBank/DDBJ whole genome shotgun (WGS) entry which is preliminary data.</text>
</comment>
<keyword evidence="4" id="KW-0145">Chemotaxis</keyword>
<dbReference type="CDD" id="cd12912">
    <property type="entry name" value="PDC2_MCP_like"/>
    <property type="match status" value="1"/>
</dbReference>
<dbReference type="PROSITE" id="PS50885">
    <property type="entry name" value="HAMP"/>
    <property type="match status" value="1"/>
</dbReference>
<dbReference type="SUPFAM" id="SSF58104">
    <property type="entry name" value="Methyl-accepting chemotaxis protein (MCP) signaling domain"/>
    <property type="match status" value="1"/>
</dbReference>
<keyword evidence="8 10" id="KW-0807">Transducer</keyword>
<reference evidence="14 15" key="1">
    <citation type="submission" date="2018-03" db="EMBL/GenBank/DDBJ databases">
        <title>Bacillus urumqiensis sp. nov., a moderately haloalkaliphilic bacterium isolated from a salt lake.</title>
        <authorList>
            <person name="Zhao B."/>
            <person name="Liao Z."/>
        </authorList>
    </citation>
    <scope>NUCLEOTIDE SEQUENCE [LARGE SCALE GENOMIC DNA]</scope>
    <source>
        <strain evidence="14 15">BZ-SZ-XJ18</strain>
    </source>
</reference>
<dbReference type="InterPro" id="IPR003660">
    <property type="entry name" value="HAMP_dom"/>
</dbReference>
<comment type="similarity">
    <text evidence="9">Belongs to the methyl-accepting chemotaxis (MCP) protein family.</text>
</comment>
<evidence type="ECO:0000256" key="3">
    <source>
        <dbReference type="ARBA" id="ARBA00022481"/>
    </source>
</evidence>
<dbReference type="OrthoDB" id="9760371at2"/>
<evidence type="ECO:0000259" key="12">
    <source>
        <dbReference type="PROSITE" id="PS50111"/>
    </source>
</evidence>
<evidence type="ECO:0000256" key="1">
    <source>
        <dbReference type="ARBA" id="ARBA00004651"/>
    </source>
</evidence>
<comment type="subcellular location">
    <subcellularLocation>
        <location evidence="1">Cell membrane</location>
        <topology evidence="1">Multi-pass membrane protein</topology>
    </subcellularLocation>
</comment>
<dbReference type="Pfam" id="PF00015">
    <property type="entry name" value="MCPsignal"/>
    <property type="match status" value="1"/>
</dbReference>
<dbReference type="CDD" id="cd06225">
    <property type="entry name" value="HAMP"/>
    <property type="match status" value="1"/>
</dbReference>
<accession>A0A2P6MD24</accession>
<dbReference type="GO" id="GO:0007165">
    <property type="term" value="P:signal transduction"/>
    <property type="evidence" value="ECO:0007669"/>
    <property type="project" value="UniProtKB-KW"/>
</dbReference>
<evidence type="ECO:0000256" key="5">
    <source>
        <dbReference type="ARBA" id="ARBA00022692"/>
    </source>
</evidence>
<evidence type="ECO:0000313" key="15">
    <source>
        <dbReference type="Proteomes" id="UP000243650"/>
    </source>
</evidence>
<dbReference type="Proteomes" id="UP000243650">
    <property type="component" value="Unassembled WGS sequence"/>
</dbReference>
<dbReference type="GO" id="GO:0006935">
    <property type="term" value="P:chemotaxis"/>
    <property type="evidence" value="ECO:0007669"/>
    <property type="project" value="UniProtKB-KW"/>
</dbReference>
<dbReference type="InterPro" id="IPR029151">
    <property type="entry name" value="Sensor-like_sf"/>
</dbReference>
<evidence type="ECO:0000256" key="6">
    <source>
        <dbReference type="ARBA" id="ARBA00022989"/>
    </source>
</evidence>
<evidence type="ECO:0000256" key="11">
    <source>
        <dbReference type="SAM" id="Phobius"/>
    </source>
</evidence>
<dbReference type="SMART" id="SM00283">
    <property type="entry name" value="MA"/>
    <property type="match status" value="1"/>
</dbReference>
<evidence type="ECO:0000256" key="7">
    <source>
        <dbReference type="ARBA" id="ARBA00023136"/>
    </source>
</evidence>
<protein>
    <recommendedName>
        <fullName evidence="16">Methyl-accepting chemotaxis protein</fullName>
    </recommendedName>
</protein>
<feature type="domain" description="HAMP" evidence="13">
    <location>
        <begin position="315"/>
        <end position="367"/>
    </location>
</feature>
<dbReference type="InterPro" id="IPR033479">
    <property type="entry name" value="dCache_1"/>
</dbReference>
<keyword evidence="6 11" id="KW-1133">Transmembrane helix</keyword>
<dbReference type="Gene3D" id="1.10.287.950">
    <property type="entry name" value="Methyl-accepting chemotaxis protein"/>
    <property type="match status" value="1"/>
</dbReference>
<keyword evidence="5 11" id="KW-0812">Transmembrane</keyword>
<dbReference type="Gene3D" id="3.30.450.20">
    <property type="entry name" value="PAS domain"/>
    <property type="match status" value="2"/>
</dbReference>